<organism evidence="4 5">
    <name type="scientific">Skeletonema marinoi</name>
    <dbReference type="NCBI Taxonomy" id="267567"/>
    <lineage>
        <taxon>Eukaryota</taxon>
        <taxon>Sar</taxon>
        <taxon>Stramenopiles</taxon>
        <taxon>Ochrophyta</taxon>
        <taxon>Bacillariophyta</taxon>
        <taxon>Coscinodiscophyceae</taxon>
        <taxon>Thalassiosirophycidae</taxon>
        <taxon>Thalassiosirales</taxon>
        <taxon>Skeletonemataceae</taxon>
        <taxon>Skeletonema</taxon>
        <taxon>Skeletonema marinoi-dohrnii complex</taxon>
    </lineage>
</organism>
<evidence type="ECO:0000259" key="3">
    <source>
        <dbReference type="Pfam" id="PF24325"/>
    </source>
</evidence>
<feature type="region of interest" description="Disordered" evidence="1">
    <location>
        <begin position="1"/>
        <end position="127"/>
    </location>
</feature>
<feature type="region of interest" description="Disordered" evidence="1">
    <location>
        <begin position="725"/>
        <end position="814"/>
    </location>
</feature>
<feature type="compositionally biased region" description="Basic and acidic residues" evidence="1">
    <location>
        <begin position="597"/>
        <end position="609"/>
    </location>
</feature>
<comment type="caution">
    <text evidence="4">The sequence shown here is derived from an EMBL/GenBank/DDBJ whole genome shotgun (WGS) entry which is preliminary data.</text>
</comment>
<evidence type="ECO:0000256" key="1">
    <source>
        <dbReference type="SAM" id="MobiDB-lite"/>
    </source>
</evidence>
<dbReference type="Proteomes" id="UP001224775">
    <property type="component" value="Unassembled WGS sequence"/>
</dbReference>
<feature type="domain" description="DUF7495" evidence="3">
    <location>
        <begin position="625"/>
        <end position="712"/>
    </location>
</feature>
<dbReference type="InterPro" id="IPR055918">
    <property type="entry name" value="DUF7495"/>
</dbReference>
<feature type="region of interest" description="Disordered" evidence="1">
    <location>
        <begin position="385"/>
        <end position="414"/>
    </location>
</feature>
<evidence type="ECO:0000313" key="4">
    <source>
        <dbReference type="EMBL" id="KAK1737311.1"/>
    </source>
</evidence>
<dbReference type="Pfam" id="PF24325">
    <property type="entry name" value="DUF7495"/>
    <property type="match status" value="2"/>
</dbReference>
<gene>
    <name evidence="4" type="ORF">QTG54_012178</name>
</gene>
<keyword evidence="2" id="KW-0472">Membrane</keyword>
<feature type="region of interest" description="Disordered" evidence="1">
    <location>
        <begin position="216"/>
        <end position="238"/>
    </location>
</feature>
<protein>
    <recommendedName>
        <fullName evidence="3">DUF7495 domain-containing protein</fullName>
    </recommendedName>
</protein>
<feature type="region of interest" description="Disordered" evidence="1">
    <location>
        <begin position="308"/>
        <end position="337"/>
    </location>
</feature>
<keyword evidence="2" id="KW-0812">Transmembrane</keyword>
<feature type="compositionally biased region" description="Basic and acidic residues" evidence="1">
    <location>
        <begin position="385"/>
        <end position="395"/>
    </location>
</feature>
<sequence>MYRIQKYLSGSAEEGGGETTSRRRGNDSAANNLRNPRYDYDNNSDYTSTRRYPWRNKYKSSSMNDDDDLYLSDDDDEWGMSALSTAQTSLRDESGRSSSAFWDQKSPNKQKSSSRGPPPPVASNRSGLQEWEREAMMRDHLDDAFEIGDDNYYHSDSGKSYEKNSRAAYDEVQEDLTSLEEAGDDNSSQNSNAEDVANAYRDYLKSIRDGGFESYLTSDDEYGTPDFTKNDNSNSSEIDQTTELGLDIEEERHQSLYGDLYGVRDVRSSDSPYKAWRAKAKILLQKGEEREAKLDSPSQRILDKFRRKRNRNGSVGVNRRGERNNNQSSRRDGRYENGSRLEGYYSYKSAVCQNPKFQRTTFLVCLILGLSAGLSYYIKQDEMKEEVSIPPKPEDDGSSMTAIPQNNQQQPHKNQHLNQPNVQVDAITNAIRTFDPTWYSRMTGWEGITYADAQQFCTTRNRVLCAYEMYCIDGPNGLPYGGIRPNGEQWAPVSNGENQYVQVGDQFTCKRYTDLHDKKKPEWGLTGLAPEHDHGAGGITQNILCCRDVSNLISKPVTEWGGQDAIENEEEDRTQETTNSVMVNVEESDIESNRSPNDGDKAKVSDDDLTQEREKAVIAAFRPIWFASEHGWSSGSYEDAVNFCESYNHMVLCPYAAYCPNGPGTPPIPGSMILQSDGEEWVPANGPMNTWIQVGTIDGMDDTNENELLHLANKSVNLNEMETPTLQAQPASSLSLRDDEEGQLQKQRQRRLRRNPTAAVPLHNRIDTASEQQLSGADETSSSVEPNLVVSSPLHQQQPLQSSPLSLEKGHPSRRLTEEIELSDSIVDSMTMPTPPTTIGEVILNRQSSPKKRTLVVYSGPTSLDRSIGKNDVYLANFDYFIEHGIECDGLGGTDQPHTAGSQQQSQQSNLEYVIVLTQPVAEEYTASNGLITQKQYQCGSNAKITVLVREDRCYDMESLLLVSRTFDIPHDYDHMVYINCGLAGPKFGPGSPEHWENLSSWTELYTSLLSDKIQMVGHTINTHFNSVYSPHVQSFLFAINTPMIDIWLKTGAVYECGITNEDFKDDLVKMALVWRYEVGISRVLLERGHSIAAAFMHQQGRIGEPLIIDGNSTFGRHFNQDEIIHSDVFLEDGVRRLTESSFPEYEDHRKYAILPWDCYVFFKVSRLIPIDIQQLMHYENLGPVKLVQNDARRSSNWHWRRKAGVSIFDALTGLVLGDAYHAANAGALRCHGRNCEFDEVTTATGGILAFMSLSALFIWYFVSSNNMRRRIQVQLRPKRTKDQKRTL</sequence>
<feature type="compositionally biased region" description="Low complexity" evidence="1">
    <location>
        <begin position="404"/>
        <end position="414"/>
    </location>
</feature>
<dbReference type="EMBL" id="JATAAI010000026">
    <property type="protein sequence ID" value="KAK1737311.1"/>
    <property type="molecule type" value="Genomic_DNA"/>
</dbReference>
<feature type="compositionally biased region" description="Polar residues" evidence="1">
    <location>
        <begin position="767"/>
        <end position="785"/>
    </location>
</feature>
<feature type="domain" description="DUF7495" evidence="3">
    <location>
        <begin position="437"/>
        <end position="547"/>
    </location>
</feature>
<feature type="compositionally biased region" description="Low complexity" evidence="1">
    <location>
        <begin position="791"/>
        <end position="807"/>
    </location>
</feature>
<feature type="transmembrane region" description="Helical" evidence="2">
    <location>
        <begin position="1244"/>
        <end position="1263"/>
    </location>
</feature>
<keyword evidence="5" id="KW-1185">Reference proteome</keyword>
<evidence type="ECO:0000256" key="2">
    <source>
        <dbReference type="SAM" id="Phobius"/>
    </source>
</evidence>
<proteinExistence type="predicted"/>
<keyword evidence="2" id="KW-1133">Transmembrane helix</keyword>
<feature type="compositionally biased region" description="Polar residues" evidence="1">
    <location>
        <begin position="96"/>
        <end position="115"/>
    </location>
</feature>
<reference evidence="4" key="1">
    <citation type="submission" date="2023-06" db="EMBL/GenBank/DDBJ databases">
        <title>Survivors Of The Sea: Transcriptome response of Skeletonema marinoi to long-term dormancy.</title>
        <authorList>
            <person name="Pinder M.I.M."/>
            <person name="Kourtchenko O."/>
            <person name="Robertson E.K."/>
            <person name="Larsson T."/>
            <person name="Maumus F."/>
            <person name="Osuna-Cruz C.M."/>
            <person name="Vancaester E."/>
            <person name="Stenow R."/>
            <person name="Vandepoele K."/>
            <person name="Ploug H."/>
            <person name="Bruchert V."/>
            <person name="Godhe A."/>
            <person name="Topel M."/>
        </authorList>
    </citation>
    <scope>NUCLEOTIDE SEQUENCE</scope>
    <source>
        <strain evidence="4">R05AC</strain>
    </source>
</reference>
<feature type="compositionally biased region" description="Polar residues" evidence="1">
    <location>
        <begin position="41"/>
        <end position="50"/>
    </location>
</feature>
<feature type="compositionally biased region" description="Basic and acidic residues" evidence="1">
    <location>
        <begin position="319"/>
        <end position="337"/>
    </location>
</feature>
<feature type="compositionally biased region" description="Acidic residues" evidence="1">
    <location>
        <begin position="64"/>
        <end position="78"/>
    </location>
</feature>
<name>A0AAD8Y1U2_9STRA</name>
<feature type="region of interest" description="Disordered" evidence="1">
    <location>
        <begin position="561"/>
        <end position="609"/>
    </location>
</feature>
<feature type="compositionally biased region" description="Polar residues" evidence="1">
    <location>
        <begin position="725"/>
        <end position="735"/>
    </location>
</feature>
<accession>A0AAD8Y1U2</accession>
<evidence type="ECO:0000313" key="5">
    <source>
        <dbReference type="Proteomes" id="UP001224775"/>
    </source>
</evidence>